<dbReference type="EMBL" id="CAJPVJ010000437">
    <property type="protein sequence ID" value="CAG2162453.1"/>
    <property type="molecule type" value="Genomic_DNA"/>
</dbReference>
<protein>
    <recommendedName>
        <fullName evidence="2">Tudor domain-containing protein</fullName>
    </recommendedName>
</protein>
<organism evidence="3">
    <name type="scientific">Oppiella nova</name>
    <dbReference type="NCBI Taxonomy" id="334625"/>
    <lineage>
        <taxon>Eukaryota</taxon>
        <taxon>Metazoa</taxon>
        <taxon>Ecdysozoa</taxon>
        <taxon>Arthropoda</taxon>
        <taxon>Chelicerata</taxon>
        <taxon>Arachnida</taxon>
        <taxon>Acari</taxon>
        <taxon>Acariformes</taxon>
        <taxon>Sarcoptiformes</taxon>
        <taxon>Oribatida</taxon>
        <taxon>Brachypylina</taxon>
        <taxon>Oppioidea</taxon>
        <taxon>Oppiidae</taxon>
        <taxon>Oppiella</taxon>
    </lineage>
</organism>
<dbReference type="PANTHER" id="PTHR22948">
    <property type="entry name" value="TUDOR DOMAIN CONTAINING PROTEIN"/>
    <property type="match status" value="1"/>
</dbReference>
<evidence type="ECO:0000313" key="4">
    <source>
        <dbReference type="Proteomes" id="UP000728032"/>
    </source>
</evidence>
<dbReference type="EMBL" id="OC915262">
    <property type="protein sequence ID" value="CAD7639547.1"/>
    <property type="molecule type" value="Genomic_DNA"/>
</dbReference>
<proteinExistence type="predicted"/>
<accession>A0A7R9LFL4</accession>
<dbReference type="Gene3D" id="2.30.30.140">
    <property type="match status" value="2"/>
</dbReference>
<dbReference type="Proteomes" id="UP000728032">
    <property type="component" value="Unassembled WGS sequence"/>
</dbReference>
<dbReference type="InterPro" id="IPR035437">
    <property type="entry name" value="SNase_OB-fold_sf"/>
</dbReference>
<evidence type="ECO:0000259" key="2">
    <source>
        <dbReference type="SMART" id="SM00333"/>
    </source>
</evidence>
<evidence type="ECO:0000256" key="1">
    <source>
        <dbReference type="SAM" id="MobiDB-lite"/>
    </source>
</evidence>
<gene>
    <name evidence="3" type="ORF">ONB1V03_LOCUS2046</name>
</gene>
<dbReference type="Pfam" id="PF00567">
    <property type="entry name" value="TUDOR"/>
    <property type="match status" value="2"/>
</dbReference>
<feature type="domain" description="Tudor" evidence="2">
    <location>
        <begin position="66"/>
        <end position="126"/>
    </location>
</feature>
<evidence type="ECO:0000313" key="3">
    <source>
        <dbReference type="EMBL" id="CAD7639547.1"/>
    </source>
</evidence>
<dbReference type="AlphaFoldDB" id="A0A7R9LFL4"/>
<dbReference type="InterPro" id="IPR002999">
    <property type="entry name" value="Tudor"/>
</dbReference>
<dbReference type="InterPro" id="IPR050621">
    <property type="entry name" value="Tudor_domain_containing"/>
</dbReference>
<dbReference type="PANTHER" id="PTHR22948:SF29">
    <property type="entry name" value="FI02030P-RELATED"/>
    <property type="match status" value="1"/>
</dbReference>
<dbReference type="GO" id="GO:0005737">
    <property type="term" value="C:cytoplasm"/>
    <property type="evidence" value="ECO:0007669"/>
    <property type="project" value="UniProtKB-ARBA"/>
</dbReference>
<reference evidence="3" key="1">
    <citation type="submission" date="2020-11" db="EMBL/GenBank/DDBJ databases">
        <authorList>
            <person name="Tran Van P."/>
        </authorList>
    </citation>
    <scope>NUCLEOTIDE SEQUENCE</scope>
</reference>
<feature type="compositionally biased region" description="Low complexity" evidence="1">
    <location>
        <begin position="370"/>
        <end position="383"/>
    </location>
</feature>
<sequence length="598" mass="68022">MSDLKLSPDVVQGCLTHVDATDDQVVVWAQMDMAAVVKQEMKMSLHYQFMFDKYYRPSMHPTITQLVPLTGKYYIFGDKSNHNFYRVLIKRVDPMARQSVVSFIDFGYEESVHNSCLMVYEDLFDSKPLAEPFVLHGIQPKDPQRGWNREKVKQCLDQFCSSVFWFTICEMMSQRVVKVYDNNRHEILVNTLKDEYFDDDLIAGDNGSTPTLIAIDYKNRPQTTSQSSIEMTMDQTIDSRLGSALNFSQHFSTSTISLISDFSPKNSNPMDETVEETIDVPKDNVPLFVDRVHQIANPSKRVVKIDSQDLITGQQLDNGIDYEVDECSDNRNQLDREINDDIQELENTLKSITGEDSIKDMPSDADNTYGNELNGNSLNNSLNDGYRGDNEAEDPVVSAKPVDVTQQVPSGDTTVQMSDLEEVALEKMYSLCQTAKQVKISSAENSTSIYVQLDEHNETLEALVDDMTDYYTNITDLEISGSDVRDVVMNRGLLAVYNSLESKWMRAMVCGKPNENQLNVFYVDFGAKETVELEACCHLLEHYSHLIPHAIHCRPINERVSYYVLKRLESKEEVIDVVFGKVLDNSVIEVLLNDKCLK</sequence>
<dbReference type="OrthoDB" id="6433034at2759"/>
<dbReference type="Gene3D" id="2.40.50.90">
    <property type="match status" value="1"/>
</dbReference>
<dbReference type="SUPFAM" id="SSF63748">
    <property type="entry name" value="Tudor/PWWP/MBT"/>
    <property type="match status" value="2"/>
</dbReference>
<name>A0A7R9LFL4_9ACAR</name>
<keyword evidence="4" id="KW-1185">Reference proteome</keyword>
<feature type="region of interest" description="Disordered" evidence="1">
    <location>
        <begin position="353"/>
        <end position="411"/>
    </location>
</feature>
<dbReference type="SMART" id="SM00333">
    <property type="entry name" value="TUDOR"/>
    <property type="match status" value="2"/>
</dbReference>
<feature type="domain" description="Tudor" evidence="2">
    <location>
        <begin position="487"/>
        <end position="544"/>
    </location>
</feature>